<keyword evidence="11 14" id="KW-1133">Transmembrane helix</keyword>
<evidence type="ECO:0000256" key="5">
    <source>
        <dbReference type="ARBA" id="ARBA00022553"/>
    </source>
</evidence>
<feature type="transmembrane region" description="Helical" evidence="14">
    <location>
        <begin position="306"/>
        <end position="335"/>
    </location>
</feature>
<evidence type="ECO:0000256" key="6">
    <source>
        <dbReference type="ARBA" id="ARBA00022679"/>
    </source>
</evidence>
<gene>
    <name evidence="17" type="ORF">ACFPQ4_08025</name>
</gene>
<evidence type="ECO:0000313" key="17">
    <source>
        <dbReference type="EMBL" id="MFC5529396.1"/>
    </source>
</evidence>
<dbReference type="SMART" id="SM00387">
    <property type="entry name" value="HATPase_c"/>
    <property type="match status" value="1"/>
</dbReference>
<accession>A0ABW0QWN0</accession>
<feature type="domain" description="Histidine kinase" evidence="15">
    <location>
        <begin position="491"/>
        <end position="594"/>
    </location>
</feature>
<dbReference type="EMBL" id="JBHSNC010000024">
    <property type="protein sequence ID" value="MFC5529396.1"/>
    <property type="molecule type" value="Genomic_DNA"/>
</dbReference>
<dbReference type="EC" id="2.7.13.3" evidence="3"/>
<keyword evidence="6 17" id="KW-0808">Transferase</keyword>
<keyword evidence="18" id="KW-1185">Reference proteome</keyword>
<protein>
    <recommendedName>
        <fullName evidence="3">histidine kinase</fullName>
        <ecNumber evidence="3">2.7.13.3</ecNumber>
    </recommendedName>
</protein>
<dbReference type="Pfam" id="PF02518">
    <property type="entry name" value="HATPase_c"/>
    <property type="match status" value="1"/>
</dbReference>
<name>A0ABW0QWN0_9BACL</name>
<sequence>MSKNPFRALLIRQKIIAVYIPLILIPLFVLGYFTRDLFTDSLINKTKQNVLDESTLILTRVDTMVKNAESGANVMMADINHIYSGISASPTPLEEKQLSTQMQTQFSINLLNFPDIDSAAFLDSSERLFASYFPVKENDRQISRSRLLDEINKKPGYGVNYWFPMAERDYLVTDPREPVISIGKKILKLDSGKPFGMLLVNVKESSISNIFANMSADFGMNKKFYIVDQEGRVVSSVLKSDLLKPLQDTRLRQLVLVKGKGTFSLIVNTDTGRNLVTSVPYDKMGWYLVNVVPVDLITQDIQKNRVMTLIIGAICLVFGLLGAGLLSKVIVSPLLKLTKTMRRVKEGDMNAVAVIHTNDETGLLASVFNSMIDRIKTLLLQVEADQITKKEIELALIHAQIKPHFLYNTLDLIYVLNDMNMHREARDTTKALADFYRIALSKGSEIITIGDEIKNAGDYLAIQNIRYADVFDYEMDIDQEILSCEIPKLTLQPILENAIYHGLKIKGSKGRIRVTGRKEESRITIRVEDNGVGIPQDALATNWKHYTEDGKPSSFGLFSVNERIRLYFGEDYGISIQSGKEEGTMVTISLPAAGEWRNTFA</sequence>
<dbReference type="Pfam" id="PF02743">
    <property type="entry name" value="dCache_1"/>
    <property type="match status" value="1"/>
</dbReference>
<dbReference type="InterPro" id="IPR036890">
    <property type="entry name" value="HATPase_C_sf"/>
</dbReference>
<dbReference type="InterPro" id="IPR003594">
    <property type="entry name" value="HATPase_dom"/>
</dbReference>
<evidence type="ECO:0000256" key="1">
    <source>
        <dbReference type="ARBA" id="ARBA00000085"/>
    </source>
</evidence>
<dbReference type="Gene3D" id="3.30.565.10">
    <property type="entry name" value="Histidine kinase-like ATPase, C-terminal domain"/>
    <property type="match status" value="1"/>
</dbReference>
<dbReference type="InterPro" id="IPR050640">
    <property type="entry name" value="Bact_2-comp_sensor_kinase"/>
</dbReference>
<evidence type="ECO:0000256" key="7">
    <source>
        <dbReference type="ARBA" id="ARBA00022692"/>
    </source>
</evidence>
<dbReference type="SMART" id="SM00304">
    <property type="entry name" value="HAMP"/>
    <property type="match status" value="1"/>
</dbReference>
<evidence type="ECO:0000256" key="9">
    <source>
        <dbReference type="ARBA" id="ARBA00022777"/>
    </source>
</evidence>
<feature type="transmembrane region" description="Helical" evidence="14">
    <location>
        <begin position="16"/>
        <end position="34"/>
    </location>
</feature>
<dbReference type="InterPro" id="IPR010559">
    <property type="entry name" value="Sig_transdc_His_kin_internal"/>
</dbReference>
<comment type="caution">
    <text evidence="17">The sequence shown here is derived from an EMBL/GenBank/DDBJ whole genome shotgun (WGS) entry which is preliminary data.</text>
</comment>
<keyword evidence="8" id="KW-0547">Nucleotide-binding</keyword>
<evidence type="ECO:0000259" key="16">
    <source>
        <dbReference type="PROSITE" id="PS50885"/>
    </source>
</evidence>
<dbReference type="Pfam" id="PF00672">
    <property type="entry name" value="HAMP"/>
    <property type="match status" value="1"/>
</dbReference>
<evidence type="ECO:0000256" key="12">
    <source>
        <dbReference type="ARBA" id="ARBA00023012"/>
    </source>
</evidence>
<evidence type="ECO:0000256" key="10">
    <source>
        <dbReference type="ARBA" id="ARBA00022840"/>
    </source>
</evidence>
<dbReference type="InterPro" id="IPR033479">
    <property type="entry name" value="dCache_1"/>
</dbReference>
<evidence type="ECO:0000256" key="2">
    <source>
        <dbReference type="ARBA" id="ARBA00004651"/>
    </source>
</evidence>
<evidence type="ECO:0000256" key="13">
    <source>
        <dbReference type="ARBA" id="ARBA00023136"/>
    </source>
</evidence>
<dbReference type="Pfam" id="PF06580">
    <property type="entry name" value="His_kinase"/>
    <property type="match status" value="1"/>
</dbReference>
<dbReference type="SUPFAM" id="SSF158472">
    <property type="entry name" value="HAMP domain-like"/>
    <property type="match status" value="1"/>
</dbReference>
<evidence type="ECO:0000256" key="14">
    <source>
        <dbReference type="SAM" id="Phobius"/>
    </source>
</evidence>
<dbReference type="PROSITE" id="PS50109">
    <property type="entry name" value="HIS_KIN"/>
    <property type="match status" value="1"/>
</dbReference>
<organism evidence="17 18">
    <name type="scientific">Cohnella yongneupensis</name>
    <dbReference type="NCBI Taxonomy" id="425006"/>
    <lineage>
        <taxon>Bacteria</taxon>
        <taxon>Bacillati</taxon>
        <taxon>Bacillota</taxon>
        <taxon>Bacilli</taxon>
        <taxon>Bacillales</taxon>
        <taxon>Paenibacillaceae</taxon>
        <taxon>Cohnella</taxon>
    </lineage>
</organism>
<dbReference type="InterPro" id="IPR005467">
    <property type="entry name" value="His_kinase_dom"/>
</dbReference>
<feature type="domain" description="HAMP" evidence="16">
    <location>
        <begin position="328"/>
        <end position="380"/>
    </location>
</feature>
<keyword evidence="4" id="KW-1003">Cell membrane</keyword>
<comment type="catalytic activity">
    <reaction evidence="1">
        <text>ATP + protein L-histidine = ADP + protein N-phospho-L-histidine.</text>
        <dbReference type="EC" id="2.7.13.3"/>
    </reaction>
</comment>
<keyword evidence="7 14" id="KW-0812">Transmembrane</keyword>
<reference evidence="18" key="1">
    <citation type="journal article" date="2019" name="Int. J. Syst. Evol. Microbiol.">
        <title>The Global Catalogue of Microorganisms (GCM) 10K type strain sequencing project: providing services to taxonomists for standard genome sequencing and annotation.</title>
        <authorList>
            <consortium name="The Broad Institute Genomics Platform"/>
            <consortium name="The Broad Institute Genome Sequencing Center for Infectious Disease"/>
            <person name="Wu L."/>
            <person name="Ma J."/>
        </authorList>
    </citation>
    <scope>NUCLEOTIDE SEQUENCE [LARGE SCALE GENOMIC DNA]</scope>
    <source>
        <strain evidence="18">CGMCC 1.18578</strain>
    </source>
</reference>
<comment type="subcellular location">
    <subcellularLocation>
        <location evidence="2">Cell membrane</location>
        <topology evidence="2">Multi-pass membrane protein</topology>
    </subcellularLocation>
</comment>
<dbReference type="PANTHER" id="PTHR34220">
    <property type="entry name" value="SENSOR HISTIDINE KINASE YPDA"/>
    <property type="match status" value="1"/>
</dbReference>
<evidence type="ECO:0000259" key="15">
    <source>
        <dbReference type="PROSITE" id="PS50109"/>
    </source>
</evidence>
<evidence type="ECO:0000256" key="8">
    <source>
        <dbReference type="ARBA" id="ARBA00022741"/>
    </source>
</evidence>
<evidence type="ECO:0000256" key="3">
    <source>
        <dbReference type="ARBA" id="ARBA00012438"/>
    </source>
</evidence>
<dbReference type="Gene3D" id="1.10.8.500">
    <property type="entry name" value="HAMP domain in histidine kinase"/>
    <property type="match status" value="1"/>
</dbReference>
<keyword evidence="5" id="KW-0597">Phosphoprotein</keyword>
<dbReference type="PANTHER" id="PTHR34220:SF7">
    <property type="entry name" value="SENSOR HISTIDINE KINASE YPDA"/>
    <property type="match status" value="1"/>
</dbReference>
<proteinExistence type="predicted"/>
<dbReference type="RefSeq" id="WP_378111269.1">
    <property type="nucleotide sequence ID" value="NZ_JBHSNC010000024.1"/>
</dbReference>
<dbReference type="InterPro" id="IPR003660">
    <property type="entry name" value="HAMP_dom"/>
</dbReference>
<keyword evidence="13 14" id="KW-0472">Membrane</keyword>
<dbReference type="Gene3D" id="3.30.450.20">
    <property type="entry name" value="PAS domain"/>
    <property type="match status" value="1"/>
</dbReference>
<dbReference type="CDD" id="cd06225">
    <property type="entry name" value="HAMP"/>
    <property type="match status" value="1"/>
</dbReference>
<evidence type="ECO:0000256" key="11">
    <source>
        <dbReference type="ARBA" id="ARBA00022989"/>
    </source>
</evidence>
<evidence type="ECO:0000256" key="4">
    <source>
        <dbReference type="ARBA" id="ARBA00022475"/>
    </source>
</evidence>
<dbReference type="GO" id="GO:0004673">
    <property type="term" value="F:protein histidine kinase activity"/>
    <property type="evidence" value="ECO:0007669"/>
    <property type="project" value="UniProtKB-EC"/>
</dbReference>
<keyword evidence="12" id="KW-0902">Two-component regulatory system</keyword>
<keyword evidence="10" id="KW-0067">ATP-binding</keyword>
<dbReference type="Proteomes" id="UP001596108">
    <property type="component" value="Unassembled WGS sequence"/>
</dbReference>
<evidence type="ECO:0000313" key="18">
    <source>
        <dbReference type="Proteomes" id="UP001596108"/>
    </source>
</evidence>
<dbReference type="PROSITE" id="PS50885">
    <property type="entry name" value="HAMP"/>
    <property type="match status" value="1"/>
</dbReference>
<dbReference type="SUPFAM" id="SSF55874">
    <property type="entry name" value="ATPase domain of HSP90 chaperone/DNA topoisomerase II/histidine kinase"/>
    <property type="match status" value="1"/>
</dbReference>
<keyword evidence="9 17" id="KW-0418">Kinase</keyword>